<feature type="compositionally biased region" description="Polar residues" evidence="1">
    <location>
        <begin position="74"/>
        <end position="83"/>
    </location>
</feature>
<accession>A0A843UNX8</accession>
<evidence type="ECO:0000256" key="1">
    <source>
        <dbReference type="SAM" id="MobiDB-lite"/>
    </source>
</evidence>
<dbReference type="Proteomes" id="UP000652761">
    <property type="component" value="Unassembled WGS sequence"/>
</dbReference>
<dbReference type="AlphaFoldDB" id="A0A843UNX8"/>
<keyword evidence="3" id="KW-1185">Reference proteome</keyword>
<protein>
    <submittedName>
        <fullName evidence="2">Uncharacterized protein</fullName>
    </submittedName>
</protein>
<organism evidence="2 3">
    <name type="scientific">Colocasia esculenta</name>
    <name type="common">Wild taro</name>
    <name type="synonym">Arum esculentum</name>
    <dbReference type="NCBI Taxonomy" id="4460"/>
    <lineage>
        <taxon>Eukaryota</taxon>
        <taxon>Viridiplantae</taxon>
        <taxon>Streptophyta</taxon>
        <taxon>Embryophyta</taxon>
        <taxon>Tracheophyta</taxon>
        <taxon>Spermatophyta</taxon>
        <taxon>Magnoliopsida</taxon>
        <taxon>Liliopsida</taxon>
        <taxon>Araceae</taxon>
        <taxon>Aroideae</taxon>
        <taxon>Colocasieae</taxon>
        <taxon>Colocasia</taxon>
    </lineage>
</organism>
<comment type="caution">
    <text evidence="2">The sequence shown here is derived from an EMBL/GenBank/DDBJ whole genome shotgun (WGS) entry which is preliminary data.</text>
</comment>
<evidence type="ECO:0000313" key="2">
    <source>
        <dbReference type="EMBL" id="MQL83490.1"/>
    </source>
</evidence>
<sequence length="104" mass="11454">MHGVARCALTLGNQTQLERNKGEQDITMAISQNTPTSRNTSARLECPINIKLEATKRRQELANNPERQRGPSRHMNTPTTVPADTSGRIQAATVDSHKVAVDSY</sequence>
<dbReference type="EMBL" id="NMUH01000698">
    <property type="protein sequence ID" value="MQL83490.1"/>
    <property type="molecule type" value="Genomic_DNA"/>
</dbReference>
<gene>
    <name evidence="2" type="ORF">Taro_015998</name>
</gene>
<name>A0A843UNX8_COLES</name>
<reference evidence="2" key="1">
    <citation type="submission" date="2017-07" db="EMBL/GenBank/DDBJ databases">
        <title>Taro Niue Genome Assembly and Annotation.</title>
        <authorList>
            <person name="Atibalentja N."/>
            <person name="Keating K."/>
            <person name="Fields C.J."/>
        </authorList>
    </citation>
    <scope>NUCLEOTIDE SEQUENCE</scope>
    <source>
        <strain evidence="2">Niue_2</strain>
        <tissue evidence="2">Leaf</tissue>
    </source>
</reference>
<proteinExistence type="predicted"/>
<feature type="region of interest" description="Disordered" evidence="1">
    <location>
        <begin position="57"/>
        <end position="86"/>
    </location>
</feature>
<evidence type="ECO:0000313" key="3">
    <source>
        <dbReference type="Proteomes" id="UP000652761"/>
    </source>
</evidence>